<dbReference type="Gene3D" id="3.10.290.10">
    <property type="entry name" value="RNA-binding S4 domain"/>
    <property type="match status" value="1"/>
</dbReference>
<organism evidence="2 3">
    <name type="scientific">Bacillus thermozeamaize</name>
    <dbReference type="NCBI Taxonomy" id="230954"/>
    <lineage>
        <taxon>Bacteria</taxon>
        <taxon>Bacillati</taxon>
        <taxon>Bacillota</taxon>
        <taxon>Bacilli</taxon>
        <taxon>Bacillales</taxon>
        <taxon>Bacillaceae</taxon>
        <taxon>Bacillus</taxon>
    </lineage>
</organism>
<reference evidence="3" key="1">
    <citation type="submission" date="2016-06" db="EMBL/GenBank/DDBJ databases">
        <authorList>
            <person name="Nascimento L."/>
            <person name="Pereira R.V."/>
            <person name="Martins L.F."/>
            <person name="Quaggio R.B."/>
            <person name="Silva A.M."/>
            <person name="Setubal J.C."/>
        </authorList>
    </citation>
    <scope>NUCLEOTIDE SEQUENCE [LARGE SCALE GENOMIC DNA]</scope>
</reference>
<dbReference type="GO" id="GO:0003723">
    <property type="term" value="F:RNA binding"/>
    <property type="evidence" value="ECO:0007669"/>
    <property type="project" value="UniProtKB-KW"/>
</dbReference>
<dbReference type="SUPFAM" id="SSF55174">
    <property type="entry name" value="Alpha-L RNA-binding motif"/>
    <property type="match status" value="1"/>
</dbReference>
<proteinExistence type="predicted"/>
<dbReference type="Proteomes" id="UP000196475">
    <property type="component" value="Unassembled WGS sequence"/>
</dbReference>
<evidence type="ECO:0000313" key="2">
    <source>
        <dbReference type="EMBL" id="OUM87643.1"/>
    </source>
</evidence>
<dbReference type="Pfam" id="PF13275">
    <property type="entry name" value="S4_2"/>
    <property type="match status" value="1"/>
</dbReference>
<comment type="caution">
    <text evidence="2">The sequence shown here is derived from an EMBL/GenBank/DDBJ whole genome shotgun (WGS) entry which is preliminary data.</text>
</comment>
<gene>
    <name evidence="2" type="ORF">BAA01_04730</name>
</gene>
<evidence type="ECO:0000313" key="3">
    <source>
        <dbReference type="Proteomes" id="UP000196475"/>
    </source>
</evidence>
<dbReference type="CDD" id="cd00165">
    <property type="entry name" value="S4"/>
    <property type="match status" value="1"/>
</dbReference>
<sequence>MEWNKERTQKSEHQTLSIHTPYITLGQLLKRAGVIDTGGAAKQYLADNEVLVNGEREVRRGRKLFPGDTVAAGSRQWLITRENTRE</sequence>
<keyword evidence="1" id="KW-0694">RNA-binding</keyword>
<dbReference type="InterPro" id="IPR014330">
    <property type="entry name" value="RNA-bd_S4-rel_YaaA"/>
</dbReference>
<evidence type="ECO:0000256" key="1">
    <source>
        <dbReference type="PROSITE-ProRule" id="PRU00182"/>
    </source>
</evidence>
<dbReference type="AlphaFoldDB" id="A0A1Y3PJW6"/>
<dbReference type="PROSITE" id="PS50889">
    <property type="entry name" value="S4"/>
    <property type="match status" value="1"/>
</dbReference>
<protein>
    <submittedName>
        <fullName evidence="2">Uncharacterized protein</fullName>
    </submittedName>
</protein>
<name>A0A1Y3PJW6_9BACI</name>
<dbReference type="InterPro" id="IPR036986">
    <property type="entry name" value="S4_RNA-bd_sf"/>
</dbReference>
<dbReference type="NCBIfam" id="TIGR02988">
    <property type="entry name" value="YaaA_near_RecF"/>
    <property type="match status" value="1"/>
</dbReference>
<dbReference type="EMBL" id="LZRT01000072">
    <property type="protein sequence ID" value="OUM87643.1"/>
    <property type="molecule type" value="Genomic_DNA"/>
</dbReference>
<accession>A0A1Y3PJW6</accession>